<dbReference type="PANTHER" id="PTHR13774:SF32">
    <property type="entry name" value="ANTISENSE-ENHANCING SEQUENCE 1"/>
    <property type="match status" value="1"/>
</dbReference>
<reference evidence="3 4" key="1">
    <citation type="journal article" date="2002" name="Int. J. Syst. Evol. Microbiol.">
        <title>Sphingopyxis witflariensis sp. nov., isolated from activated sludge.</title>
        <authorList>
            <person name="Kampfer P."/>
            <person name="Witzenberger R."/>
            <person name="Denner E.B."/>
            <person name="Busse H.J."/>
            <person name="Neef A."/>
        </authorList>
    </citation>
    <scope>NUCLEOTIDE SEQUENCE [LARGE SCALE GENOMIC DNA]</scope>
    <source>
        <strain evidence="3 4">DSM 14551</strain>
    </source>
</reference>
<gene>
    <name evidence="3" type="ORF">CDQ91_03390</name>
</gene>
<dbReference type="PIRSF" id="PIRSF016184">
    <property type="entry name" value="PhzC_PhzF"/>
    <property type="match status" value="1"/>
</dbReference>
<sequence length="296" mass="31196">MSLLPFSTVDVFTQTRFGGNPLAVVIGGEGLSEARMQAVAAEFNLSETTFVLPPADPAHTARVRIFNRSEEMAFAGHPMVGTAYVLAAADPGLTTATFEIPAGIVEIAIARNVDGAPVGATVEAPQPLSVGETVAPEVVASMLRLAPEDIVVTLHRPIVASVGNPYVIAELSDAALARCVPDLAAFRDTLAAHPQFGTRLSVHVYCKHGRTLRARMFAPLAGTWEDPATGSANAPLAGLLLSLEPDTEEARFEIHQGVEMGRPSLLDVTARRTPDGIRATLRGTCVPVMRGEIDCG</sequence>
<evidence type="ECO:0000256" key="1">
    <source>
        <dbReference type="ARBA" id="ARBA00008270"/>
    </source>
</evidence>
<organism evidence="3 4">
    <name type="scientific">Sphingopyxis witflariensis</name>
    <dbReference type="NCBI Taxonomy" id="173675"/>
    <lineage>
        <taxon>Bacteria</taxon>
        <taxon>Pseudomonadati</taxon>
        <taxon>Pseudomonadota</taxon>
        <taxon>Alphaproteobacteria</taxon>
        <taxon>Sphingomonadales</taxon>
        <taxon>Sphingomonadaceae</taxon>
        <taxon>Sphingopyxis</taxon>
    </lineage>
</organism>
<dbReference type="Pfam" id="PF02567">
    <property type="entry name" value="PhzC-PhzF"/>
    <property type="match status" value="1"/>
</dbReference>
<dbReference type="GO" id="GO:0016853">
    <property type="term" value="F:isomerase activity"/>
    <property type="evidence" value="ECO:0007669"/>
    <property type="project" value="TreeGrafter"/>
</dbReference>
<proteinExistence type="inferred from homology"/>
<dbReference type="NCBIfam" id="TIGR00654">
    <property type="entry name" value="PhzF_family"/>
    <property type="match status" value="1"/>
</dbReference>
<evidence type="ECO:0000313" key="4">
    <source>
        <dbReference type="Proteomes" id="UP000197097"/>
    </source>
</evidence>
<comment type="similarity">
    <text evidence="1">Belongs to the PhzF family.</text>
</comment>
<evidence type="ECO:0000256" key="2">
    <source>
        <dbReference type="PIRSR" id="PIRSR016184-1"/>
    </source>
</evidence>
<protein>
    <submittedName>
        <fullName evidence="3">Phenazine biosynthesis protein PhzF</fullName>
    </submittedName>
</protein>
<keyword evidence="4" id="KW-1185">Reference proteome</keyword>
<dbReference type="OrthoDB" id="9788221at2"/>
<dbReference type="PANTHER" id="PTHR13774">
    <property type="entry name" value="PHENAZINE BIOSYNTHESIS PROTEIN"/>
    <property type="match status" value="1"/>
</dbReference>
<dbReference type="EMBL" id="NISJ01000001">
    <property type="protein sequence ID" value="OWR01447.1"/>
    <property type="molecule type" value="Genomic_DNA"/>
</dbReference>
<accession>A0A246K621</accession>
<comment type="caution">
    <text evidence="3">The sequence shown here is derived from an EMBL/GenBank/DDBJ whole genome shotgun (WGS) entry which is preliminary data.</text>
</comment>
<feature type="active site" evidence="2">
    <location>
        <position position="47"/>
    </location>
</feature>
<dbReference type="RefSeq" id="WP_088471260.1">
    <property type="nucleotide sequence ID" value="NZ_NISJ01000001.1"/>
</dbReference>
<evidence type="ECO:0000313" key="3">
    <source>
        <dbReference type="EMBL" id="OWR01447.1"/>
    </source>
</evidence>
<dbReference type="Gene3D" id="3.10.310.10">
    <property type="entry name" value="Diaminopimelate Epimerase, Chain A, domain 1"/>
    <property type="match status" value="2"/>
</dbReference>
<dbReference type="InterPro" id="IPR003719">
    <property type="entry name" value="Phenazine_PhzF-like"/>
</dbReference>
<dbReference type="AlphaFoldDB" id="A0A246K621"/>
<dbReference type="SUPFAM" id="SSF54506">
    <property type="entry name" value="Diaminopimelate epimerase-like"/>
    <property type="match status" value="1"/>
</dbReference>
<dbReference type="Proteomes" id="UP000197097">
    <property type="component" value="Unassembled WGS sequence"/>
</dbReference>
<dbReference type="GO" id="GO:0005737">
    <property type="term" value="C:cytoplasm"/>
    <property type="evidence" value="ECO:0007669"/>
    <property type="project" value="TreeGrafter"/>
</dbReference>
<name>A0A246K621_9SPHN</name>